<protein>
    <submittedName>
        <fullName evidence="1">Uncharacterized protein</fullName>
    </submittedName>
</protein>
<dbReference type="Proteomes" id="UP000182400">
    <property type="component" value="Unassembled WGS sequence"/>
</dbReference>
<gene>
    <name evidence="1" type="ORF">SAMN05216601_103350</name>
</gene>
<evidence type="ECO:0000313" key="1">
    <source>
        <dbReference type="EMBL" id="SFO92567.1"/>
    </source>
</evidence>
<evidence type="ECO:0000313" key="2">
    <source>
        <dbReference type="Proteomes" id="UP000182400"/>
    </source>
</evidence>
<dbReference type="AlphaFoldDB" id="A0A1I5L5J2"/>
<proteinExistence type="predicted"/>
<accession>A0A1I5L5J2</accession>
<sequence length="63" mass="7259">MLHGTDDLEHCPAARLRNEQIYRPFSCQRQIRRGQPSKGSIKIAVIEIQKSIQNLDKVIEDLT</sequence>
<name>A0A1I5L5J2_9GAMM</name>
<reference evidence="1 2" key="1">
    <citation type="submission" date="2016-10" db="EMBL/GenBank/DDBJ databases">
        <authorList>
            <person name="de Groot N.N."/>
        </authorList>
    </citation>
    <scope>NUCLEOTIDE SEQUENCE [LARGE SCALE GENOMIC DNA]</scope>
    <source>
        <strain evidence="1 2">CCUG 59231</strain>
    </source>
</reference>
<dbReference type="EMBL" id="FOWP01000003">
    <property type="protein sequence ID" value="SFO92567.1"/>
    <property type="molecule type" value="Genomic_DNA"/>
</dbReference>
<organism evidence="1 2">
    <name type="scientific">Ectopseudomonas composti</name>
    <dbReference type="NCBI Taxonomy" id="658457"/>
    <lineage>
        <taxon>Bacteria</taxon>
        <taxon>Pseudomonadati</taxon>
        <taxon>Pseudomonadota</taxon>
        <taxon>Gammaproteobacteria</taxon>
        <taxon>Pseudomonadales</taxon>
        <taxon>Pseudomonadaceae</taxon>
        <taxon>Ectopseudomonas</taxon>
    </lineage>
</organism>